<dbReference type="RefSeq" id="WP_009286131.1">
    <property type="nucleotide sequence ID" value="NZ_AOPO01000001.1"/>
</dbReference>
<sequence length="337" mass="39384">MTDYSKPWLSHLEQLQQLKDRGLTVTDDQRGLAHLQRIGYYRLSGYWFTFRQRSGACTPLNKHGKPLLKKGKTDHLALDTFKHGTTFQQAVDLYVFDKRLRLLALDGLERIEVALRVDIAHTLGRLDPYVYLNPALLHDEFAYKIDQKTGVTRLHKWQESHARLINRSRETFIEHHKKKYGLPLPIWIASEVWDFGTLSHLFGGMREEEQDAISVRYGISNGRVFASWLRSLNYLRNVCAHHSRLWNRNMTDQPRKPGNNEATLFFQGWQDSHVQARPFLLLCIVQYLLMTINPTSTWWARLSGLLGSFPDLREASLDLKGMGIIEGWEQWEWEARQ</sequence>
<proteinExistence type="predicted"/>
<dbReference type="InterPro" id="IPR011664">
    <property type="entry name" value="Abi_system_AbiD/AbiF-like"/>
</dbReference>
<name>L9UEN4_9GAMM</name>
<organism evidence="1 2">
    <name type="scientific">Vreelandella titanicae BH1</name>
    <dbReference type="NCBI Taxonomy" id="1204738"/>
    <lineage>
        <taxon>Bacteria</taxon>
        <taxon>Pseudomonadati</taxon>
        <taxon>Pseudomonadota</taxon>
        <taxon>Gammaproteobacteria</taxon>
        <taxon>Oceanospirillales</taxon>
        <taxon>Halomonadaceae</taxon>
        <taxon>Vreelandella</taxon>
    </lineage>
</organism>
<dbReference type="AlphaFoldDB" id="L9UEN4"/>
<comment type="caution">
    <text evidence="1">The sequence shown here is derived from an EMBL/GenBank/DDBJ whole genome shotgun (WGS) entry which is preliminary data.</text>
</comment>
<dbReference type="PATRIC" id="fig|1204738.3.peg.484"/>
<dbReference type="InterPro" id="IPR017034">
    <property type="entry name" value="Abi_system_AbiD/AbiF"/>
</dbReference>
<dbReference type="Proteomes" id="UP000011651">
    <property type="component" value="Unassembled WGS sequence"/>
</dbReference>
<dbReference type="Pfam" id="PF07751">
    <property type="entry name" value="Abi_2"/>
    <property type="match status" value="1"/>
</dbReference>
<accession>L9UEN4</accession>
<evidence type="ECO:0000313" key="1">
    <source>
        <dbReference type="EMBL" id="ELY22683.1"/>
    </source>
</evidence>
<dbReference type="EMBL" id="AOPO01000001">
    <property type="protein sequence ID" value="ELY22683.1"/>
    <property type="molecule type" value="Genomic_DNA"/>
</dbReference>
<gene>
    <name evidence="1" type="ORF">HALTITAN_0317</name>
</gene>
<protein>
    <submittedName>
        <fullName evidence="1">Abortive infection bacteriophage resistance-related protein</fullName>
    </submittedName>
</protein>
<reference evidence="1 2" key="1">
    <citation type="journal article" date="2013" name="Genome Announc.">
        <title>Draft Genome of the Marine Gammaproteobacterium Halomonas titanicae.</title>
        <authorList>
            <person name="Sanchez-Porro C."/>
            <person name="de la Haba R.R."/>
            <person name="Cruz-Hernandez N."/>
            <person name="Gonzalez J.M."/>
            <person name="Reyes-Guirao C."/>
            <person name="Navarro-Sampedro L."/>
            <person name="Carballo M."/>
            <person name="Ventosa A."/>
        </authorList>
    </citation>
    <scope>NUCLEOTIDE SEQUENCE [LARGE SCALE GENOMIC DNA]</scope>
    <source>
        <strain evidence="1 2">BH1</strain>
    </source>
</reference>
<dbReference type="PIRSF" id="PIRSF034934">
    <property type="entry name" value="AbiF_AbiD"/>
    <property type="match status" value="1"/>
</dbReference>
<evidence type="ECO:0000313" key="2">
    <source>
        <dbReference type="Proteomes" id="UP000011651"/>
    </source>
</evidence>